<dbReference type="STRING" id="1225564.AA309_11930"/>
<evidence type="ECO:0000256" key="18">
    <source>
        <dbReference type="HAMAP-Rule" id="MF_00716"/>
    </source>
</evidence>
<feature type="binding site" evidence="18">
    <location>
        <position position="438"/>
    </location>
    <ligand>
        <name>Cu cation</name>
        <dbReference type="ChEBI" id="CHEBI:23378"/>
        <label>Z3</label>
    </ligand>
</feature>
<dbReference type="PROSITE" id="PS50857">
    <property type="entry name" value="COX2_CUA"/>
    <property type="match status" value="1"/>
</dbReference>
<comment type="similarity">
    <text evidence="4 18">In the C-terminal section; belongs to the cytochrome c oxidase subunit 2 family.</text>
</comment>
<dbReference type="InterPro" id="IPR011045">
    <property type="entry name" value="N2O_reductase_N"/>
</dbReference>
<evidence type="ECO:0000256" key="8">
    <source>
        <dbReference type="ARBA" id="ARBA00016560"/>
    </source>
</evidence>
<feature type="binding site" evidence="18">
    <location>
        <position position="191"/>
    </location>
    <ligand>
        <name>Cu cation</name>
        <dbReference type="ChEBI" id="CHEBI:23378"/>
        <label>Z2</label>
    </ligand>
</feature>
<dbReference type="UniPathway" id="UPA00652">
    <property type="reaction ID" value="UER00709"/>
</dbReference>
<feature type="binding site" evidence="18">
    <location>
        <position position="271"/>
    </location>
    <ligand>
        <name>Ca(2+)</name>
        <dbReference type="ChEBI" id="CHEBI:29108"/>
        <label>2</label>
    </ligand>
</feature>
<dbReference type="InterPro" id="IPR041114">
    <property type="entry name" value="Nos_propeller"/>
</dbReference>
<feature type="binding site" evidence="18">
    <location>
        <position position="631"/>
    </location>
    <ligand>
        <name>Cu cation</name>
        <dbReference type="ChEBI" id="CHEBI:23378"/>
        <label>A2</label>
    </ligand>
</feature>
<evidence type="ECO:0000313" key="21">
    <source>
        <dbReference type="Proteomes" id="UP000035489"/>
    </source>
</evidence>
<evidence type="ECO:0000313" key="20">
    <source>
        <dbReference type="EMBL" id="KLK92944.1"/>
    </source>
</evidence>
<evidence type="ECO:0000256" key="14">
    <source>
        <dbReference type="ARBA" id="ARBA00023008"/>
    </source>
</evidence>
<dbReference type="InterPro" id="IPR028096">
    <property type="entry name" value="EfeO_Cupredoxin"/>
</dbReference>
<dbReference type="Pfam" id="PF18764">
    <property type="entry name" value="nos_propeller"/>
    <property type="match status" value="1"/>
</dbReference>
<dbReference type="GO" id="GO:0005507">
    <property type="term" value="F:copper ion binding"/>
    <property type="evidence" value="ECO:0007669"/>
    <property type="project" value="UniProtKB-UniRule"/>
</dbReference>
<dbReference type="InterPro" id="IPR023644">
    <property type="entry name" value="NO_Rdtase"/>
</dbReference>
<evidence type="ECO:0000256" key="17">
    <source>
        <dbReference type="ARBA" id="ARBA00049555"/>
    </source>
</evidence>
<dbReference type="InterPro" id="IPR041142">
    <property type="entry name" value="NOS_propeller_2"/>
</dbReference>
<comment type="catalytic activity">
    <reaction evidence="17 18">
        <text>N2 + 2 Fe(III)-[cytochrome c] + H2O = nitrous oxide + 2 Fe(II)-[cytochrome c] + 2 H(+)</text>
        <dbReference type="Rhea" id="RHEA:43108"/>
        <dbReference type="Rhea" id="RHEA-COMP:10350"/>
        <dbReference type="Rhea" id="RHEA-COMP:14399"/>
        <dbReference type="ChEBI" id="CHEBI:15377"/>
        <dbReference type="ChEBI" id="CHEBI:15378"/>
        <dbReference type="ChEBI" id="CHEBI:17045"/>
        <dbReference type="ChEBI" id="CHEBI:17997"/>
        <dbReference type="ChEBI" id="CHEBI:29033"/>
        <dbReference type="ChEBI" id="CHEBI:29034"/>
        <dbReference type="EC" id="1.7.2.4"/>
    </reaction>
</comment>
<dbReference type="Gene3D" id="2.130.10.10">
    <property type="entry name" value="YVTN repeat-like/Quinoprotein amine dehydrogenase"/>
    <property type="match status" value="1"/>
</dbReference>
<comment type="cofactor">
    <cofactor evidence="18">
        <name>Cu cation</name>
        <dbReference type="ChEBI" id="CHEBI:23378"/>
    </cofactor>
    <text evidence="18">Binds 6 Cu cations per subunit. Each subunit contains 2 copper centers; Cu(A) (binuclear) and Cu(Z) (tetranuclear). Cu(Z) is thought to be the site of nitrous oxide reduction.</text>
</comment>
<dbReference type="InterPro" id="IPR002429">
    <property type="entry name" value="CcO_II-like_C"/>
</dbReference>
<dbReference type="GO" id="GO:0019333">
    <property type="term" value="P:denitrification pathway"/>
    <property type="evidence" value="ECO:0007669"/>
    <property type="project" value="UniProtKB-UniPathway"/>
</dbReference>
<comment type="similarity">
    <text evidence="5 18">Belongs to the NosZ family.</text>
</comment>
<dbReference type="Pfam" id="PF13473">
    <property type="entry name" value="Cupredoxin_1"/>
    <property type="match status" value="1"/>
</dbReference>
<dbReference type="NCBIfam" id="TIGR04244">
    <property type="entry name" value="nitrous_NosZ_RR"/>
    <property type="match status" value="1"/>
</dbReference>
<dbReference type="InterPro" id="IPR015943">
    <property type="entry name" value="WD40/YVTN_repeat-like_dom_sf"/>
</dbReference>
<evidence type="ECO:0000256" key="1">
    <source>
        <dbReference type="ARBA" id="ARBA00003034"/>
    </source>
</evidence>
<feature type="binding site" evidence="18">
    <location>
        <position position="588"/>
    </location>
    <ligand>
        <name>Cu cation</name>
        <dbReference type="ChEBI" id="CHEBI:23378"/>
        <label>A1</label>
    </ligand>
</feature>
<dbReference type="OrthoDB" id="9759695at2"/>
<feature type="binding site" evidence="18">
    <location>
        <position position="627"/>
    </location>
    <ligand>
        <name>Cu cation</name>
        <dbReference type="ChEBI" id="CHEBI:23378"/>
        <label>A1</label>
    </ligand>
</feature>
<evidence type="ECO:0000256" key="4">
    <source>
        <dbReference type="ARBA" id="ARBA00006790"/>
    </source>
</evidence>
<evidence type="ECO:0000256" key="3">
    <source>
        <dbReference type="ARBA" id="ARBA00004779"/>
    </source>
</evidence>
<dbReference type="SUPFAM" id="SSF50974">
    <property type="entry name" value="Nitrous oxide reductase, N-terminal domain"/>
    <property type="match status" value="1"/>
</dbReference>
<dbReference type="Pfam" id="PF18793">
    <property type="entry name" value="nos_propeller_2"/>
    <property type="match status" value="1"/>
</dbReference>
<dbReference type="InterPro" id="IPR034205">
    <property type="entry name" value="N2OR_C"/>
</dbReference>
<evidence type="ECO:0000256" key="7">
    <source>
        <dbReference type="ARBA" id="ARBA00011896"/>
    </source>
</evidence>
<comment type="subunit">
    <text evidence="6 18">Homodimer.</text>
</comment>
<dbReference type="PANTHER" id="PTHR42838:SF2">
    <property type="entry name" value="NITROUS-OXIDE REDUCTASE"/>
    <property type="match status" value="1"/>
</dbReference>
<evidence type="ECO:0000256" key="11">
    <source>
        <dbReference type="ARBA" id="ARBA00022764"/>
    </source>
</evidence>
<dbReference type="GO" id="GO:0004129">
    <property type="term" value="F:cytochrome-c oxidase activity"/>
    <property type="evidence" value="ECO:0007669"/>
    <property type="project" value="InterPro"/>
</dbReference>
<keyword evidence="21" id="KW-1185">Reference proteome</keyword>
<feature type="binding site" evidence="18">
    <location>
        <position position="142"/>
    </location>
    <ligand>
        <name>Cu cation</name>
        <dbReference type="ChEBI" id="CHEBI:23378"/>
        <label>Z2</label>
    </ligand>
</feature>
<evidence type="ECO:0000259" key="19">
    <source>
        <dbReference type="PROSITE" id="PS50857"/>
    </source>
</evidence>
<dbReference type="GO" id="GO:0005509">
    <property type="term" value="F:calcium ion binding"/>
    <property type="evidence" value="ECO:0007669"/>
    <property type="project" value="UniProtKB-UniRule"/>
</dbReference>
<comment type="caution">
    <text evidence="20">The sequence shown here is derived from an EMBL/GenBank/DDBJ whole genome shotgun (WGS) entry which is preliminary data.</text>
</comment>
<dbReference type="NCBIfam" id="TIGR01409">
    <property type="entry name" value="TAT_signal_seq"/>
    <property type="match status" value="1"/>
</dbReference>
<dbReference type="InterPro" id="IPR051403">
    <property type="entry name" value="NosZ/Cyto_c_oxidase_sub2"/>
</dbReference>
<comment type="pathway">
    <text evidence="3">Nitrogen metabolism; nitrate reduction (denitrification); dinitrogen from nitrate: step 4/4.</text>
</comment>
<comment type="PTM">
    <text evidence="18">Predicted to be exported by the Tat system. The position of the signal peptide cleavage has not been experimentally proven.</text>
</comment>
<feature type="binding site" evidence="18">
    <location>
        <position position="279"/>
    </location>
    <ligand>
        <name>Ca(2+)</name>
        <dbReference type="ChEBI" id="CHEBI:29108"/>
        <label>2</label>
    </ligand>
</feature>
<dbReference type="SUPFAM" id="SSF49503">
    <property type="entry name" value="Cupredoxins"/>
    <property type="match status" value="1"/>
</dbReference>
<feature type="binding site" evidence="18">
    <location>
        <position position="330"/>
    </location>
    <ligand>
        <name>Ca(2+)</name>
        <dbReference type="ChEBI" id="CHEBI:29108"/>
        <label>2</label>
    </ligand>
</feature>
<evidence type="ECO:0000256" key="13">
    <source>
        <dbReference type="ARBA" id="ARBA00023002"/>
    </source>
</evidence>
<organism evidence="20 21">
    <name type="scientific">Microvirga vignae</name>
    <dbReference type="NCBI Taxonomy" id="1225564"/>
    <lineage>
        <taxon>Bacteria</taxon>
        <taxon>Pseudomonadati</taxon>
        <taxon>Pseudomonadota</taxon>
        <taxon>Alphaproteobacteria</taxon>
        <taxon>Hyphomicrobiales</taxon>
        <taxon>Methylobacteriaceae</taxon>
        <taxon>Microvirga</taxon>
    </lineage>
</organism>
<keyword evidence="11 18" id="KW-0574">Periplasm</keyword>
<evidence type="ECO:0000256" key="9">
    <source>
        <dbReference type="ARBA" id="ARBA00022723"/>
    </source>
</evidence>
<dbReference type="GO" id="GO:0050304">
    <property type="term" value="F:nitrous-oxide reductase activity"/>
    <property type="evidence" value="ECO:0007669"/>
    <property type="project" value="UniProtKB-UniRule"/>
</dbReference>
<dbReference type="AlphaFoldDB" id="A0A0H1RD06"/>
<feature type="binding site" evidence="18">
    <location>
        <position position="268"/>
    </location>
    <ligand>
        <name>Ca(2+)</name>
        <dbReference type="ChEBI" id="CHEBI:29108"/>
        <label>2</label>
    </ligand>
</feature>
<keyword evidence="14 18" id="KW-0186">Copper</keyword>
<proteinExistence type="inferred from homology"/>
<feature type="binding site" evidence="18">
    <location>
        <position position="627"/>
    </location>
    <ligand>
        <name>Cu cation</name>
        <dbReference type="ChEBI" id="CHEBI:23378"/>
        <label>A2</label>
    </ligand>
</feature>
<comment type="cofactor">
    <cofactor evidence="18">
        <name>Ca(2+)</name>
        <dbReference type="ChEBI" id="CHEBI:29108"/>
    </cofactor>
    <text evidence="18">Binds 2 calcium ions per subunit.</text>
</comment>
<evidence type="ECO:0000256" key="6">
    <source>
        <dbReference type="ARBA" id="ARBA00011738"/>
    </source>
</evidence>
<sequence>MSQEEKKNGLSRRQVLGTTAVAAAAGAAGVTGGVSLKDAGVITPAEAQTAPSARSTANKYEVKPGELDEYYVFFSSGQTGEVRIVGLPSMRELMRIPVFNRDSATGWGQTNESLKVLTEGLTPQNREFLKDRGGIFMNGDLHHPHPSFTEGTYDGRYLFANDKSNTRVCRIRLDVMKCDKIIQLPNQATVHGLRVQKYPRTGYVFCNGEDRIPLPNDGKILDEPKKYSGMFTAVDGDTMKVAWQIIVDGNLDNVDADYQGKYAWSTCYNSEEGVTLAEMMAKEQDWVVIFNLKRIEEAVKRGDYQEMNGVPVLNGRHGSPYTRYVPVGNSPHGINTAPDGIHFVANGKLSPTVTVFDARKLDDLFDDKIQPRDVVVAEPELGLGPLHTAYDGKGNAYTTLFLDSQVCKWNIDLAKRAYKGEKVNPVIQKLDVHYQPGHNHTSMGQTKEADGKWLISLNKFSKDRFLNVGPLKPENDQLIDISGDQMVVVHDGPSFAEPHDATIVHRSKVNPVHVWKRDDPFFADAVQQAKADGITLETDSKVIREGNKVRVYMTSAAPAFGLESFQVKQGDEVTVYVTNIDDVEDLTHGFCIVNYGINMEVAPQATASVTFTASKPGVYWYYCTWFCHAMHMEMQGRMLVEPQAT</sequence>
<dbReference type="Gene3D" id="2.60.40.420">
    <property type="entry name" value="Cupredoxins - blue copper proteins"/>
    <property type="match status" value="1"/>
</dbReference>
<comment type="function">
    <text evidence="1 18">Nitrous-oxide reductase is part of a bacterial respiratory system which is activated under anaerobic conditions in the presence of nitrate or nitrous oxide.</text>
</comment>
<dbReference type="InterPro" id="IPR019546">
    <property type="entry name" value="TAT_signal_bac_arc"/>
</dbReference>
<keyword evidence="10 18" id="KW-0732">Signal</keyword>
<dbReference type="EC" id="1.7.2.4" evidence="7 18"/>
<dbReference type="CDD" id="cd04223">
    <property type="entry name" value="N2OR_C"/>
    <property type="match status" value="1"/>
</dbReference>
<dbReference type="PANTHER" id="PTHR42838">
    <property type="entry name" value="CYTOCHROME C OXIDASE SUBUNIT II"/>
    <property type="match status" value="1"/>
</dbReference>
<name>A0A0H1RD06_9HYPH</name>
<evidence type="ECO:0000256" key="10">
    <source>
        <dbReference type="ARBA" id="ARBA00022729"/>
    </source>
</evidence>
<feature type="binding site" evidence="18">
    <location>
        <position position="625"/>
    </location>
    <ligand>
        <name>Cu cation</name>
        <dbReference type="ChEBI" id="CHEBI:23378"/>
        <label>A2</label>
    </ligand>
</feature>
<feature type="region of interest" description="COX2-like" evidence="18">
    <location>
        <begin position="547"/>
        <end position="645"/>
    </location>
</feature>
<evidence type="ECO:0000256" key="16">
    <source>
        <dbReference type="ARBA" id="ARBA00032847"/>
    </source>
</evidence>
<keyword evidence="9 18" id="KW-0479">Metal-binding</keyword>
<gene>
    <name evidence="18" type="primary">nosZ</name>
    <name evidence="20" type="ORF">AA309_11930</name>
</gene>
<keyword evidence="13 18" id="KW-0560">Oxidoreductase</keyword>
<evidence type="ECO:0000256" key="15">
    <source>
        <dbReference type="ARBA" id="ARBA00031077"/>
    </source>
</evidence>
<feature type="binding site" evidence="18">
    <location>
        <position position="285"/>
    </location>
    <ligand>
        <name>Ca(2+)</name>
        <dbReference type="ChEBI" id="CHEBI:29108"/>
        <label>2</label>
    </ligand>
</feature>
<feature type="binding site" evidence="18">
    <location>
        <position position="623"/>
    </location>
    <ligand>
        <name>Cu cation</name>
        <dbReference type="ChEBI" id="CHEBI:23378"/>
        <label>A2</label>
    </ligand>
</feature>
<feature type="binding site" evidence="18">
    <location>
        <position position="499"/>
    </location>
    <ligand>
        <name>Cu cation</name>
        <dbReference type="ChEBI" id="CHEBI:23378"/>
        <label>Z4</label>
    </ligand>
</feature>
<dbReference type="PROSITE" id="PS51318">
    <property type="entry name" value="TAT"/>
    <property type="match status" value="1"/>
</dbReference>
<dbReference type="InterPro" id="IPR006311">
    <property type="entry name" value="TAT_signal"/>
</dbReference>
<feature type="binding site" evidence="18">
    <location>
        <position position="634"/>
    </location>
    <ligand>
        <name>Cu cation</name>
        <dbReference type="ChEBI" id="CHEBI:23378"/>
        <label>A1</label>
    </ligand>
</feature>
<dbReference type="HAMAP" id="MF_00716">
    <property type="entry name" value="NosZ"/>
    <property type="match status" value="1"/>
</dbReference>
<keyword evidence="12 18" id="KW-0106">Calcium</keyword>
<accession>A0A0H1RD06</accession>
<dbReference type="InterPro" id="IPR008972">
    <property type="entry name" value="Cupredoxin"/>
</dbReference>
<feature type="binding site" evidence="18">
    <location>
        <position position="143"/>
    </location>
    <ligand>
        <name>Cu cation</name>
        <dbReference type="ChEBI" id="CHEBI:23378"/>
        <label>Z3</label>
    </ligand>
</feature>
<feature type="domain" description="Cytochrome oxidase subunit II copper A binding" evidence="19">
    <location>
        <begin position="544"/>
        <end position="645"/>
    </location>
</feature>
<feature type="binding site" evidence="18">
    <location>
        <position position="459"/>
    </location>
    <ligand>
        <name>Ca(2+)</name>
        <dbReference type="ChEBI" id="CHEBI:29108"/>
        <label>1</label>
    </ligand>
</feature>
<dbReference type="Proteomes" id="UP000035489">
    <property type="component" value="Unassembled WGS sequence"/>
</dbReference>
<dbReference type="PATRIC" id="fig|1225564.3.peg.3087"/>
<dbReference type="GO" id="GO:0042597">
    <property type="term" value="C:periplasmic space"/>
    <property type="evidence" value="ECO:0007669"/>
    <property type="project" value="UniProtKB-SubCell"/>
</dbReference>
<feature type="binding site" evidence="18">
    <location>
        <position position="332"/>
    </location>
    <ligand>
        <name>Cu cation</name>
        <dbReference type="ChEBI" id="CHEBI:23378"/>
        <label>Z1</label>
    </ligand>
</feature>
<comment type="subcellular location">
    <subcellularLocation>
        <location evidence="2 18">Periplasm</location>
    </subcellularLocation>
</comment>
<dbReference type="RefSeq" id="WP_047189240.1">
    <property type="nucleotide sequence ID" value="NZ_LCYG01000028.1"/>
</dbReference>
<evidence type="ECO:0000256" key="12">
    <source>
        <dbReference type="ARBA" id="ARBA00022837"/>
    </source>
</evidence>
<protein>
    <recommendedName>
        <fullName evidence="8 18">Nitrous-oxide reductase</fullName>
        <ecNumber evidence="7 18">1.7.2.4</ecNumber>
    </recommendedName>
    <alternativeName>
        <fullName evidence="15 18">N(2)OR</fullName>
    </alternativeName>
    <alternativeName>
        <fullName evidence="16 18">N2O reductase</fullName>
    </alternativeName>
</protein>
<dbReference type="GO" id="GO:0016020">
    <property type="term" value="C:membrane"/>
    <property type="evidence" value="ECO:0007669"/>
    <property type="project" value="InterPro"/>
</dbReference>
<reference evidence="20 21" key="1">
    <citation type="submission" date="2015-05" db="EMBL/GenBank/DDBJ databases">
        <title>Draft genome sequence of Microvirga vignae strain BR3299, a novel nitrogen fixing bacteria isolated from Brazil semi-aired region.</title>
        <authorList>
            <person name="Zilli J.E."/>
            <person name="Passos S.R."/>
            <person name="Leite J."/>
            <person name="Baldani J.I."/>
            <person name="Xavier G.R."/>
            <person name="Rumjaneck N.G."/>
            <person name="Simoes-Araujo J.L."/>
        </authorList>
    </citation>
    <scope>NUCLEOTIDE SEQUENCE [LARGE SCALE GENOMIC DNA]</scope>
    <source>
        <strain evidence="20 21">BR3299</strain>
    </source>
</reference>
<feature type="binding site" evidence="18">
    <location>
        <position position="387"/>
    </location>
    <ligand>
        <name>Cu cation</name>
        <dbReference type="ChEBI" id="CHEBI:23378"/>
        <label>Z1</label>
    </ligand>
</feature>
<feature type="binding site" evidence="18">
    <location>
        <position position="623"/>
    </location>
    <ligand>
        <name>Cu cation</name>
        <dbReference type="ChEBI" id="CHEBI:23378"/>
        <label>A1</label>
    </ligand>
</feature>
<evidence type="ECO:0000256" key="5">
    <source>
        <dbReference type="ARBA" id="ARBA00010372"/>
    </source>
</evidence>
<feature type="binding site" evidence="18">
    <location>
        <position position="474"/>
    </location>
    <ligand>
        <name>Ca(2+)</name>
        <dbReference type="ChEBI" id="CHEBI:29108"/>
        <label>1</label>
    </ligand>
</feature>
<dbReference type="EMBL" id="LCYG01000028">
    <property type="protein sequence ID" value="KLK92944.1"/>
    <property type="molecule type" value="Genomic_DNA"/>
</dbReference>
<evidence type="ECO:0000256" key="2">
    <source>
        <dbReference type="ARBA" id="ARBA00004418"/>
    </source>
</evidence>